<proteinExistence type="predicted"/>
<dbReference type="Proteomes" id="UP000253472">
    <property type="component" value="Unassembled WGS sequence"/>
</dbReference>
<evidence type="ECO:0000313" key="2">
    <source>
        <dbReference type="Proteomes" id="UP000253472"/>
    </source>
</evidence>
<organism evidence="1 2">
    <name type="scientific">Candida viswanathii</name>
    <dbReference type="NCBI Taxonomy" id="5486"/>
    <lineage>
        <taxon>Eukaryota</taxon>
        <taxon>Fungi</taxon>
        <taxon>Dikarya</taxon>
        <taxon>Ascomycota</taxon>
        <taxon>Saccharomycotina</taxon>
        <taxon>Pichiomycetes</taxon>
        <taxon>Debaryomycetaceae</taxon>
        <taxon>Candida/Lodderomyces clade</taxon>
        <taxon>Candida</taxon>
    </lineage>
</organism>
<evidence type="ECO:0000313" key="1">
    <source>
        <dbReference type="EMBL" id="RCK63673.1"/>
    </source>
</evidence>
<reference evidence="1 2" key="1">
    <citation type="submission" date="2018-06" db="EMBL/GenBank/DDBJ databases">
        <title>Whole genome sequencing of Candida tropicalis (genome annotated by CSBL at Korea University).</title>
        <authorList>
            <person name="Ahn J."/>
        </authorList>
    </citation>
    <scope>NUCLEOTIDE SEQUENCE [LARGE SCALE GENOMIC DNA]</scope>
    <source>
        <strain evidence="1 2">ATCC 20962</strain>
    </source>
</reference>
<sequence>MMRVLLRYLVPVSQLDQDEEVKLKHLQPLEVMPTITEATTHLKLLKGFGEIKKRVLHSYKESYDLLEIYET</sequence>
<gene>
    <name evidence="1" type="ORF">Cantr_09947</name>
</gene>
<dbReference type="EMBL" id="QLNQ01000024">
    <property type="protein sequence ID" value="RCK63673.1"/>
    <property type="molecule type" value="Genomic_DNA"/>
</dbReference>
<keyword evidence="2" id="KW-1185">Reference proteome</keyword>
<comment type="caution">
    <text evidence="1">The sequence shown here is derived from an EMBL/GenBank/DDBJ whole genome shotgun (WGS) entry which is preliminary data.</text>
</comment>
<name>A0A367YCS2_9ASCO</name>
<accession>A0A367YCS2</accession>
<protein>
    <submittedName>
        <fullName evidence="1">Uncharacterized protein</fullName>
    </submittedName>
</protein>
<dbReference type="OrthoDB" id="2684236at2759"/>
<dbReference type="AlphaFoldDB" id="A0A367YCS2"/>